<dbReference type="Gene3D" id="3.40.50.150">
    <property type="entry name" value="Vaccinia Virus protein VP39"/>
    <property type="match status" value="1"/>
</dbReference>
<sequence>MAKNKLHRYERVKHLPNVTFSVFGDSRLPCTYPWYDERYKGMERILELGCGKGEHSLAFAAANPFKLCVGIDSKSHRICVGAEKAVAECLENVLFLRVRIERIKEFFAENSIHEIWLTFPDPHLKNRAIKSRLSAPLFLDLYAHLLVPGGIVHLKTDSDVFYDYTGKSVEQFGGRVVAASDNIHATDCNLPGARDIVSAFENTALSKGLNIKYMAFTLN</sequence>
<name>K0NIR1_DESTT</name>
<keyword evidence="9" id="KW-1185">Reference proteome</keyword>
<evidence type="ECO:0000256" key="6">
    <source>
        <dbReference type="ARBA" id="ARBA00022691"/>
    </source>
</evidence>
<keyword evidence="7" id="KW-0819">tRNA processing</keyword>
<dbReference type="SUPFAM" id="SSF53335">
    <property type="entry name" value="S-adenosyl-L-methionine-dependent methyltransferases"/>
    <property type="match status" value="1"/>
</dbReference>
<dbReference type="HOGENOM" id="CLU_050910_2_2_7"/>
<evidence type="ECO:0000256" key="2">
    <source>
        <dbReference type="ARBA" id="ARBA00003015"/>
    </source>
</evidence>
<comment type="catalytic activity">
    <reaction evidence="1">
        <text>guanosine(46) in tRNA + S-adenosyl-L-methionine = N(7)-methylguanosine(46) in tRNA + S-adenosyl-L-homocysteine</text>
        <dbReference type="Rhea" id="RHEA:42708"/>
        <dbReference type="Rhea" id="RHEA-COMP:10188"/>
        <dbReference type="Rhea" id="RHEA-COMP:10189"/>
        <dbReference type="ChEBI" id="CHEBI:57856"/>
        <dbReference type="ChEBI" id="CHEBI:59789"/>
        <dbReference type="ChEBI" id="CHEBI:74269"/>
        <dbReference type="ChEBI" id="CHEBI:74480"/>
        <dbReference type="EC" id="2.1.1.33"/>
    </reaction>
</comment>
<evidence type="ECO:0000256" key="3">
    <source>
        <dbReference type="ARBA" id="ARBA00011977"/>
    </source>
</evidence>
<keyword evidence="5 8" id="KW-0808">Transferase</keyword>
<evidence type="ECO:0000256" key="7">
    <source>
        <dbReference type="ARBA" id="ARBA00022694"/>
    </source>
</evidence>
<dbReference type="Pfam" id="PF02390">
    <property type="entry name" value="Methyltransf_4"/>
    <property type="match status" value="1"/>
</dbReference>
<dbReference type="PATRIC" id="fig|651182.5.peg.3136"/>
<dbReference type="InterPro" id="IPR003358">
    <property type="entry name" value="tRNA_(Gua-N-7)_MeTrfase_Trmb"/>
</dbReference>
<dbReference type="PROSITE" id="PS51625">
    <property type="entry name" value="SAM_MT_TRMB"/>
    <property type="match status" value="1"/>
</dbReference>
<dbReference type="AlphaFoldDB" id="K0NIR1"/>
<dbReference type="KEGG" id="dto:TOL2_C26610"/>
<dbReference type="PANTHER" id="PTHR23417">
    <property type="entry name" value="3-DEOXY-D-MANNO-OCTULOSONIC-ACID TRANSFERASE/TRNA GUANINE-N 7 - -METHYLTRANSFERASE"/>
    <property type="match status" value="1"/>
</dbReference>
<dbReference type="PANTHER" id="PTHR23417:SF14">
    <property type="entry name" value="PENTACOTRIPEPTIDE-REPEAT REGION OF PRORP DOMAIN-CONTAINING PROTEIN"/>
    <property type="match status" value="1"/>
</dbReference>
<dbReference type="InterPro" id="IPR029063">
    <property type="entry name" value="SAM-dependent_MTases_sf"/>
</dbReference>
<dbReference type="OrthoDB" id="9802090at2"/>
<keyword evidence="4 8" id="KW-0489">Methyltransferase</keyword>
<dbReference type="STRING" id="651182.TOL2_C26610"/>
<evidence type="ECO:0000256" key="4">
    <source>
        <dbReference type="ARBA" id="ARBA00022603"/>
    </source>
</evidence>
<dbReference type="EC" id="2.1.1.33" evidence="3"/>
<dbReference type="GO" id="GO:0008176">
    <property type="term" value="F:tRNA (guanine(46)-N7)-methyltransferase activity"/>
    <property type="evidence" value="ECO:0007669"/>
    <property type="project" value="UniProtKB-EC"/>
</dbReference>
<organism evidence="8 9">
    <name type="scientific">Desulfobacula toluolica (strain DSM 7467 / Tol2)</name>
    <dbReference type="NCBI Taxonomy" id="651182"/>
    <lineage>
        <taxon>Bacteria</taxon>
        <taxon>Pseudomonadati</taxon>
        <taxon>Thermodesulfobacteriota</taxon>
        <taxon>Desulfobacteria</taxon>
        <taxon>Desulfobacterales</taxon>
        <taxon>Desulfobacteraceae</taxon>
        <taxon>Desulfobacula</taxon>
    </lineage>
</organism>
<evidence type="ECO:0000313" key="8">
    <source>
        <dbReference type="EMBL" id="CCK80820.1"/>
    </source>
</evidence>
<keyword evidence="6" id="KW-0949">S-adenosyl-L-methionine</keyword>
<proteinExistence type="predicted"/>
<dbReference type="CDD" id="cd02440">
    <property type="entry name" value="AdoMet_MTases"/>
    <property type="match status" value="1"/>
</dbReference>
<dbReference type="EMBL" id="FO203503">
    <property type="protein sequence ID" value="CCK80820.1"/>
    <property type="molecule type" value="Genomic_DNA"/>
</dbReference>
<evidence type="ECO:0000256" key="1">
    <source>
        <dbReference type="ARBA" id="ARBA00000142"/>
    </source>
</evidence>
<protein>
    <recommendedName>
        <fullName evidence="3">tRNA (guanine(46)-N(7))-methyltransferase</fullName>
        <ecNumber evidence="3">2.1.1.33</ecNumber>
    </recommendedName>
</protein>
<dbReference type="NCBIfam" id="NF001080">
    <property type="entry name" value="PRK00121.2-2"/>
    <property type="match status" value="1"/>
</dbReference>
<reference evidence="8 9" key="1">
    <citation type="journal article" date="2013" name="Environ. Microbiol.">
        <title>Complete genome, catabolic sub-proteomes and key-metabolites of Desulfobacula toluolica Tol2, a marine, aromatic compound-degrading, sulfate-reducing bacterium.</title>
        <authorList>
            <person name="Wohlbrand L."/>
            <person name="Jacob J.H."/>
            <person name="Kube M."/>
            <person name="Mussmann M."/>
            <person name="Jarling R."/>
            <person name="Beck A."/>
            <person name="Amann R."/>
            <person name="Wilkes H."/>
            <person name="Reinhardt R."/>
            <person name="Rabus R."/>
        </authorList>
    </citation>
    <scope>NUCLEOTIDE SEQUENCE [LARGE SCALE GENOMIC DNA]</scope>
    <source>
        <strain evidence="9">DSM 7467 / Tol2</strain>
    </source>
</reference>
<dbReference type="GO" id="GO:0043527">
    <property type="term" value="C:tRNA methyltransferase complex"/>
    <property type="evidence" value="ECO:0007669"/>
    <property type="project" value="TreeGrafter"/>
</dbReference>
<evidence type="ECO:0000256" key="5">
    <source>
        <dbReference type="ARBA" id="ARBA00022679"/>
    </source>
</evidence>
<gene>
    <name evidence="8" type="primary">trmB</name>
    <name evidence="8" type="ordered locus">TOL2_C26610</name>
</gene>
<accession>K0NIR1</accession>
<dbReference type="Proteomes" id="UP000007347">
    <property type="component" value="Chromosome"/>
</dbReference>
<comment type="function">
    <text evidence="2">Catalyzes the formation of N(7)-methylguanine at position 46 (m7G46) in tRNA.</text>
</comment>
<evidence type="ECO:0000313" key="9">
    <source>
        <dbReference type="Proteomes" id="UP000007347"/>
    </source>
</evidence>